<dbReference type="AlphaFoldDB" id="A0A3A1YGB0"/>
<keyword evidence="3" id="KW-0804">Transcription</keyword>
<dbReference type="InterPro" id="IPR036388">
    <property type="entry name" value="WH-like_DNA-bd_sf"/>
</dbReference>
<dbReference type="OrthoDB" id="9814815at2"/>
<dbReference type="SUPFAM" id="SSF100950">
    <property type="entry name" value="NagB/RpiA/CoA transferase-like"/>
    <property type="match status" value="1"/>
</dbReference>
<dbReference type="SUPFAM" id="SSF46785">
    <property type="entry name" value="Winged helix' DNA-binding domain"/>
    <property type="match status" value="1"/>
</dbReference>
<evidence type="ECO:0000256" key="1">
    <source>
        <dbReference type="ARBA" id="ARBA00023015"/>
    </source>
</evidence>
<proteinExistence type="predicted"/>
<evidence type="ECO:0000256" key="2">
    <source>
        <dbReference type="ARBA" id="ARBA00023125"/>
    </source>
</evidence>
<dbReference type="PROSITE" id="PS51000">
    <property type="entry name" value="HTH_DEOR_2"/>
    <property type="match status" value="1"/>
</dbReference>
<dbReference type="EMBL" id="NRJG01000151">
    <property type="protein sequence ID" value="RIY35087.1"/>
    <property type="molecule type" value="Genomic_DNA"/>
</dbReference>
<evidence type="ECO:0000313" key="6">
    <source>
        <dbReference type="Proteomes" id="UP000265916"/>
    </source>
</evidence>
<protein>
    <recommendedName>
        <fullName evidence="4">HTH deoR-type domain-containing protein</fullName>
    </recommendedName>
</protein>
<dbReference type="GO" id="GO:0003700">
    <property type="term" value="F:DNA-binding transcription factor activity"/>
    <property type="evidence" value="ECO:0007669"/>
    <property type="project" value="InterPro"/>
</dbReference>
<dbReference type="SMART" id="SM01134">
    <property type="entry name" value="DeoRC"/>
    <property type="match status" value="1"/>
</dbReference>
<dbReference type="PRINTS" id="PR00037">
    <property type="entry name" value="HTHLACR"/>
</dbReference>
<dbReference type="PANTHER" id="PTHR30363:SF44">
    <property type="entry name" value="AGA OPERON TRANSCRIPTIONAL REPRESSOR-RELATED"/>
    <property type="match status" value="1"/>
</dbReference>
<sequence length="270" mass="30109">MRKKVERLEKIAALVEQREFLSIDEISEHFKISKITVRRDLSALEKQGKLVRKFGGAVSVKELVNKHMPEFKLNLSSKGSPDEDVSIKRKRAIAKEAASLIQSNGRIIIDAGSTTGQMLNYLDGKERLSIMTNSLQIGFALSQIPVAKRPQILLTGGAYDSATDSFQGTIINEVLKHYSFDLLFIGADGIDFASGTTTQNEGLNYSSVMADISERVIVLIESSKIGTRRLPTTELKWEQIDTIITDSHIDKKYARQILKNEVRLIIADVE</sequence>
<name>A0A3A1YGB0_9GAMM</name>
<dbReference type="PANTHER" id="PTHR30363">
    <property type="entry name" value="HTH-TYPE TRANSCRIPTIONAL REGULATOR SRLR-RELATED"/>
    <property type="match status" value="1"/>
</dbReference>
<dbReference type="Pfam" id="PF08220">
    <property type="entry name" value="HTH_DeoR"/>
    <property type="match status" value="1"/>
</dbReference>
<feature type="domain" description="HTH deoR-type" evidence="4">
    <location>
        <begin position="4"/>
        <end position="59"/>
    </location>
</feature>
<dbReference type="SMART" id="SM00420">
    <property type="entry name" value="HTH_DEOR"/>
    <property type="match status" value="1"/>
</dbReference>
<dbReference type="Proteomes" id="UP000265916">
    <property type="component" value="Unassembled WGS sequence"/>
</dbReference>
<dbReference type="InterPro" id="IPR018356">
    <property type="entry name" value="Tscrpt_reg_HTH_DeoR_CS"/>
</dbReference>
<dbReference type="InterPro" id="IPR037171">
    <property type="entry name" value="NagB/RpiA_transferase-like"/>
</dbReference>
<reference evidence="5 6" key="1">
    <citation type="submission" date="2017-08" db="EMBL/GenBank/DDBJ databases">
        <title>Reclassification of Bisgaard taxon 37 and 44.</title>
        <authorList>
            <person name="Christensen H."/>
        </authorList>
    </citation>
    <scope>NUCLEOTIDE SEQUENCE [LARGE SCALE GENOMIC DNA]</scope>
    <source>
        <strain evidence="5 6">111</strain>
    </source>
</reference>
<dbReference type="InterPro" id="IPR036390">
    <property type="entry name" value="WH_DNA-bd_sf"/>
</dbReference>
<dbReference type="GO" id="GO:0003677">
    <property type="term" value="F:DNA binding"/>
    <property type="evidence" value="ECO:0007669"/>
    <property type="project" value="UniProtKB-KW"/>
</dbReference>
<dbReference type="InterPro" id="IPR014036">
    <property type="entry name" value="DeoR-like_C"/>
</dbReference>
<evidence type="ECO:0000313" key="5">
    <source>
        <dbReference type="EMBL" id="RIY35087.1"/>
    </source>
</evidence>
<dbReference type="Gene3D" id="3.40.50.1360">
    <property type="match status" value="1"/>
</dbReference>
<keyword evidence="6" id="KW-1185">Reference proteome</keyword>
<organism evidence="5 6">
    <name type="scientific">Psittacicella hinzii</name>
    <dbReference type="NCBI Taxonomy" id="2028575"/>
    <lineage>
        <taxon>Bacteria</taxon>
        <taxon>Pseudomonadati</taxon>
        <taxon>Pseudomonadota</taxon>
        <taxon>Gammaproteobacteria</taxon>
        <taxon>Pasteurellales</taxon>
        <taxon>Psittacicellaceae</taxon>
        <taxon>Psittacicella</taxon>
    </lineage>
</organism>
<keyword evidence="2" id="KW-0238">DNA-binding</keyword>
<dbReference type="Gene3D" id="1.10.10.10">
    <property type="entry name" value="Winged helix-like DNA-binding domain superfamily/Winged helix DNA-binding domain"/>
    <property type="match status" value="1"/>
</dbReference>
<comment type="caution">
    <text evidence="5">The sequence shown here is derived from an EMBL/GenBank/DDBJ whole genome shotgun (WGS) entry which is preliminary data.</text>
</comment>
<dbReference type="PROSITE" id="PS00894">
    <property type="entry name" value="HTH_DEOR_1"/>
    <property type="match status" value="1"/>
</dbReference>
<dbReference type="InterPro" id="IPR001034">
    <property type="entry name" value="DeoR_HTH"/>
</dbReference>
<dbReference type="RefSeq" id="WP_119532406.1">
    <property type="nucleotide sequence ID" value="NZ_JBHSSP010000024.1"/>
</dbReference>
<evidence type="ECO:0000256" key="3">
    <source>
        <dbReference type="ARBA" id="ARBA00023163"/>
    </source>
</evidence>
<gene>
    <name evidence="5" type="ORF">CKF58_07120</name>
</gene>
<accession>A0A3A1YGB0</accession>
<dbReference type="InterPro" id="IPR050313">
    <property type="entry name" value="Carb_Metab_HTH_regulators"/>
</dbReference>
<keyword evidence="1" id="KW-0805">Transcription regulation</keyword>
<dbReference type="Pfam" id="PF00455">
    <property type="entry name" value="DeoRC"/>
    <property type="match status" value="1"/>
</dbReference>
<evidence type="ECO:0000259" key="4">
    <source>
        <dbReference type="PROSITE" id="PS51000"/>
    </source>
</evidence>